<dbReference type="SUPFAM" id="SSF52467">
    <property type="entry name" value="DHS-like NAD/FAD-binding domain"/>
    <property type="match status" value="1"/>
</dbReference>
<feature type="binding site" evidence="9">
    <location>
        <position position="457"/>
    </location>
    <ligand>
        <name>Mg(2+)</name>
        <dbReference type="ChEBI" id="CHEBI:18420"/>
    </ligand>
</feature>
<keyword evidence="7 10" id="KW-0786">Thiamine pyrophosphate</keyword>
<comment type="cofactor">
    <cofactor evidence="2">
        <name>thiamine diphosphate</name>
        <dbReference type="ChEBI" id="CHEBI:58937"/>
    </cofactor>
</comment>
<dbReference type="EMBL" id="FNNH01000022">
    <property type="protein sequence ID" value="SDW68109.1"/>
    <property type="molecule type" value="Genomic_DNA"/>
</dbReference>
<dbReference type="Pfam" id="PF00205">
    <property type="entry name" value="TPP_enzyme_M"/>
    <property type="match status" value="1"/>
</dbReference>
<dbReference type="InterPro" id="IPR047213">
    <property type="entry name" value="TPP_PYR_PDC_IPDC-like"/>
</dbReference>
<keyword evidence="14" id="KW-0670">Pyruvate</keyword>
<comment type="similarity">
    <text evidence="3 10">Belongs to the TPP enzyme family.</text>
</comment>
<dbReference type="InterPro" id="IPR047214">
    <property type="entry name" value="TPP_PDC_IPDC"/>
</dbReference>
<keyword evidence="5" id="KW-0210">Decarboxylase</keyword>
<evidence type="ECO:0000256" key="4">
    <source>
        <dbReference type="ARBA" id="ARBA00022723"/>
    </source>
</evidence>
<dbReference type="Gene3D" id="3.40.50.970">
    <property type="match status" value="2"/>
</dbReference>
<dbReference type="Proteomes" id="UP000183454">
    <property type="component" value="Unassembled WGS sequence"/>
</dbReference>
<dbReference type="SUPFAM" id="SSF52518">
    <property type="entry name" value="Thiamin diphosphate-binding fold (THDP-binding)"/>
    <property type="match status" value="2"/>
</dbReference>
<dbReference type="InterPro" id="IPR029061">
    <property type="entry name" value="THDP-binding"/>
</dbReference>
<evidence type="ECO:0000313" key="15">
    <source>
        <dbReference type="Proteomes" id="UP000183454"/>
    </source>
</evidence>
<dbReference type="GO" id="GO:0030976">
    <property type="term" value="F:thiamine pyrophosphate binding"/>
    <property type="evidence" value="ECO:0007669"/>
    <property type="project" value="InterPro"/>
</dbReference>
<proteinExistence type="inferred from homology"/>
<dbReference type="PIRSF" id="PIRSF036565">
    <property type="entry name" value="Pyruvt_ip_decrb"/>
    <property type="match status" value="1"/>
</dbReference>
<dbReference type="RefSeq" id="WP_074667153.1">
    <property type="nucleotide sequence ID" value="NZ_FNNH01000022.1"/>
</dbReference>
<dbReference type="InterPro" id="IPR029035">
    <property type="entry name" value="DHS-like_NAD/FAD-binding_dom"/>
</dbReference>
<feature type="domain" description="Thiamine pyrophosphate enzyme central" evidence="11">
    <location>
        <begin position="195"/>
        <end position="324"/>
    </location>
</feature>
<feature type="domain" description="Thiamine pyrophosphate enzyme TPP-binding" evidence="12">
    <location>
        <begin position="387"/>
        <end position="521"/>
    </location>
</feature>
<evidence type="ECO:0000259" key="12">
    <source>
        <dbReference type="Pfam" id="PF02775"/>
    </source>
</evidence>
<evidence type="ECO:0000256" key="7">
    <source>
        <dbReference type="ARBA" id="ARBA00023052"/>
    </source>
</evidence>
<evidence type="ECO:0000256" key="3">
    <source>
        <dbReference type="ARBA" id="ARBA00007812"/>
    </source>
</evidence>
<evidence type="ECO:0000256" key="2">
    <source>
        <dbReference type="ARBA" id="ARBA00001964"/>
    </source>
</evidence>
<dbReference type="AlphaFoldDB" id="A0A1H2VJP3"/>
<dbReference type="CDD" id="cd02005">
    <property type="entry name" value="TPP_PDC_IPDC"/>
    <property type="match status" value="1"/>
</dbReference>
<dbReference type="InterPro" id="IPR012000">
    <property type="entry name" value="Thiamin_PyroP_enz_cen_dom"/>
</dbReference>
<dbReference type="Gene3D" id="3.40.50.1220">
    <property type="entry name" value="TPP-binding domain"/>
    <property type="match status" value="1"/>
</dbReference>
<dbReference type="FunFam" id="3.40.50.970:FF:000024">
    <property type="entry name" value="Pyruvate decarboxylase isozyme"/>
    <property type="match status" value="1"/>
</dbReference>
<keyword evidence="4 9" id="KW-0479">Metal-binding</keyword>
<evidence type="ECO:0000256" key="6">
    <source>
        <dbReference type="ARBA" id="ARBA00022842"/>
    </source>
</evidence>
<evidence type="ECO:0000256" key="1">
    <source>
        <dbReference type="ARBA" id="ARBA00001920"/>
    </source>
</evidence>
<dbReference type="InterPro" id="IPR012001">
    <property type="entry name" value="Thiamin_PyroP_enz_TPP-bd_dom"/>
</dbReference>
<name>A0A1H2VJP3_9PROT</name>
<protein>
    <submittedName>
        <fullName evidence="14">Indolepyruvate decarboxylase</fullName>
    </submittedName>
</protein>
<dbReference type="GO" id="GO:0005829">
    <property type="term" value="C:cytosol"/>
    <property type="evidence" value="ECO:0007669"/>
    <property type="project" value="TreeGrafter"/>
</dbReference>
<dbReference type="GO" id="GO:0004737">
    <property type="term" value="F:pyruvate decarboxylase activity"/>
    <property type="evidence" value="ECO:0007669"/>
    <property type="project" value="TreeGrafter"/>
</dbReference>
<comment type="cofactor">
    <cofactor evidence="1">
        <name>a metal cation</name>
        <dbReference type="ChEBI" id="CHEBI:25213"/>
    </cofactor>
</comment>
<dbReference type="PANTHER" id="PTHR43452:SF30">
    <property type="entry name" value="PYRUVATE DECARBOXYLASE ISOZYME 1-RELATED"/>
    <property type="match status" value="1"/>
</dbReference>
<evidence type="ECO:0000256" key="8">
    <source>
        <dbReference type="ARBA" id="ARBA00023239"/>
    </source>
</evidence>
<dbReference type="InterPro" id="IPR011766">
    <property type="entry name" value="TPP_enzyme_TPP-bd"/>
</dbReference>
<dbReference type="Pfam" id="PF02776">
    <property type="entry name" value="TPP_enzyme_N"/>
    <property type="match status" value="1"/>
</dbReference>
<dbReference type="PANTHER" id="PTHR43452">
    <property type="entry name" value="PYRUVATE DECARBOXYLASE"/>
    <property type="match status" value="1"/>
</dbReference>
<evidence type="ECO:0000256" key="5">
    <source>
        <dbReference type="ARBA" id="ARBA00022793"/>
    </source>
</evidence>
<dbReference type="GO" id="GO:0000287">
    <property type="term" value="F:magnesium ion binding"/>
    <property type="evidence" value="ECO:0007669"/>
    <property type="project" value="InterPro"/>
</dbReference>
<dbReference type="FunFam" id="3.40.50.970:FF:000019">
    <property type="entry name" value="Pyruvate decarboxylase isozyme"/>
    <property type="match status" value="1"/>
</dbReference>
<dbReference type="Pfam" id="PF02775">
    <property type="entry name" value="TPP_enzyme_C"/>
    <property type="match status" value="1"/>
</dbReference>
<sequence>MAITVIEYVLGRLQDLGIMDIFGIPGDFSFPINDAICNDQNMRWIGCCNELNAAYAADGYARIRGFGALCTTYGVGELSALCGIAGSYAENLPVFHLVGIPGQAMMESRGKVHHTLGNGEFDLFYKMSEPVACARAIMTPENCASETERLIAAACYNRQPVYMAFPLDYATMQVLGRAEPIPAPLSDPTSLSAAVDAMLAMLSRANTAVIMPGNITSRLGLKDQVMALINSSGLPCATIASDKTDVDETHPNFIGIWSGRMGIPDATQTFVEGADCVLGLGAYMTDFFFGKIDRAKTINIELHAVRVGQAVFRNIQLADALAELTRRLPKRTDVKGPKPVGLGEPEGKGNDPITAHALYPRWERFLKPNDILIQETGSSAFPMFCARMPKGSVFHNQLLWAAIGWATPAAFGAAIADPKRRLVLITGEGAHQMTVQEIGQFGRYGLKPIIFVLNNNGYLIERVLCKHPDMEYNDITQWNYHQLPAALGCSDWFTTRVTTCGELDAALARAENSGTGAYIEIVTKKYDTHPTMKHIHEVVAGNVRINWDR</sequence>
<feature type="domain" description="Thiamine pyrophosphate enzyme N-terminal TPP-binding" evidence="13">
    <location>
        <begin position="4"/>
        <end position="107"/>
    </location>
</feature>
<evidence type="ECO:0000259" key="13">
    <source>
        <dbReference type="Pfam" id="PF02776"/>
    </source>
</evidence>
<dbReference type="GO" id="GO:0000949">
    <property type="term" value="P:aromatic amino acid family catabolic process to alcohol via Ehrlich pathway"/>
    <property type="evidence" value="ECO:0007669"/>
    <property type="project" value="TreeGrafter"/>
</dbReference>
<comment type="cofactor">
    <cofactor evidence="9">
        <name>Mg(2+)</name>
        <dbReference type="ChEBI" id="CHEBI:18420"/>
    </cofactor>
    <text evidence="9">Binds 1 Mg(2+) per subunit.</text>
</comment>
<keyword evidence="6 9" id="KW-0460">Magnesium</keyword>
<evidence type="ECO:0000256" key="9">
    <source>
        <dbReference type="PIRSR" id="PIRSR036565-2"/>
    </source>
</evidence>
<feature type="binding site" evidence="9">
    <location>
        <position position="455"/>
    </location>
    <ligand>
        <name>Mg(2+)</name>
        <dbReference type="ChEBI" id="CHEBI:18420"/>
    </ligand>
</feature>
<evidence type="ECO:0000256" key="10">
    <source>
        <dbReference type="RuleBase" id="RU362132"/>
    </source>
</evidence>
<evidence type="ECO:0000259" key="11">
    <source>
        <dbReference type="Pfam" id="PF00205"/>
    </source>
</evidence>
<reference evidence="14 15" key="1">
    <citation type="submission" date="2016-10" db="EMBL/GenBank/DDBJ databases">
        <authorList>
            <person name="de Groot N.N."/>
        </authorList>
    </citation>
    <scope>NUCLEOTIDE SEQUENCE [LARGE SCALE GENOMIC DNA]</scope>
    <source>
        <strain evidence="14 15">Nm110</strain>
    </source>
</reference>
<organism evidence="14 15">
    <name type="scientific">Nitrosomonas communis</name>
    <dbReference type="NCBI Taxonomy" id="44574"/>
    <lineage>
        <taxon>Bacteria</taxon>
        <taxon>Pseudomonadati</taxon>
        <taxon>Pseudomonadota</taxon>
        <taxon>Betaproteobacteria</taxon>
        <taxon>Nitrosomonadales</taxon>
        <taxon>Nitrosomonadaceae</taxon>
        <taxon>Nitrosomonas</taxon>
    </lineage>
</organism>
<accession>A0A1H2VJP3</accession>
<dbReference type="CDD" id="cd07038">
    <property type="entry name" value="TPP_PYR_PDC_IPDC_like"/>
    <property type="match status" value="1"/>
</dbReference>
<gene>
    <name evidence="14" type="ORF">SAMN05421882_102211</name>
</gene>
<evidence type="ECO:0000313" key="14">
    <source>
        <dbReference type="EMBL" id="SDW68109.1"/>
    </source>
</evidence>
<keyword evidence="8" id="KW-0456">Lyase</keyword>
<dbReference type="InterPro" id="IPR012110">
    <property type="entry name" value="PDC/IPDC-like"/>
</dbReference>